<reference evidence="2 3" key="1">
    <citation type="submission" date="2020-04" db="EMBL/GenBank/DDBJ databases">
        <title>Rhizobium sp. S-51 isolated from soil.</title>
        <authorList>
            <person name="Dahal R.H."/>
        </authorList>
    </citation>
    <scope>NUCLEOTIDE SEQUENCE [LARGE SCALE GENOMIC DNA]</scope>
    <source>
        <strain evidence="2 3">S-51</strain>
    </source>
</reference>
<accession>A0A7Y0ATV6</accession>
<organism evidence="2 3">
    <name type="scientific">Rhizobium terricola</name>
    <dbReference type="NCBI Taxonomy" id="2728849"/>
    <lineage>
        <taxon>Bacteria</taxon>
        <taxon>Pseudomonadati</taxon>
        <taxon>Pseudomonadota</taxon>
        <taxon>Alphaproteobacteria</taxon>
        <taxon>Hyphomicrobiales</taxon>
        <taxon>Rhizobiaceae</taxon>
        <taxon>Rhizobium/Agrobacterium group</taxon>
        <taxon>Rhizobium</taxon>
    </lineage>
</organism>
<evidence type="ECO:0000313" key="2">
    <source>
        <dbReference type="EMBL" id="NML73295.1"/>
    </source>
</evidence>
<feature type="transmembrane region" description="Helical" evidence="1">
    <location>
        <begin position="232"/>
        <end position="252"/>
    </location>
</feature>
<keyword evidence="1" id="KW-0472">Membrane</keyword>
<keyword evidence="3" id="KW-1185">Reference proteome</keyword>
<sequence>MDVSSWSALFAGALYTPAAPIKLLNAVNGLALVMALLAPTLIILARHEIRLARLRQIQDFFQIFEVKPKRQVRKLPSGANVVPLIGASDADAVQHDQVTRDISAPVPEHLRNRLEDRSPPLTERHGTYNGLATNPSFEFVRSKYTADLEILPGDWLEFQSATEQHRLELYIKAAEAHRIAFRWRLLFSSIGFILISYFGFDLLGQAVACGFKAVGSCEALPPAEPQALTQRLYVIAALTFLGAYIASVRYLLSRLTVFDLTSSSILRVTTEMAASILLTMVLYAAFPDPLGVLGGVLTGNDDTQPDGISAVWLALAPVLGLTPQTSTKLLLVKLQSLVKWIKTADDRFVEVTKITSLDVLDGVDFETRFRLEECGIFDVQNLATY</sequence>
<dbReference type="Proteomes" id="UP000541470">
    <property type="component" value="Unassembled WGS sequence"/>
</dbReference>
<dbReference type="AlphaFoldDB" id="A0A7Y0ATV6"/>
<comment type="caution">
    <text evidence="2">The sequence shown here is derived from an EMBL/GenBank/DDBJ whole genome shotgun (WGS) entry which is preliminary data.</text>
</comment>
<name>A0A7Y0ATV6_9HYPH</name>
<feature type="transmembrane region" description="Helical" evidence="1">
    <location>
        <begin position="310"/>
        <end position="332"/>
    </location>
</feature>
<feature type="transmembrane region" description="Helical" evidence="1">
    <location>
        <begin position="28"/>
        <end position="45"/>
    </location>
</feature>
<feature type="non-terminal residue" evidence="2">
    <location>
        <position position="385"/>
    </location>
</feature>
<protein>
    <submittedName>
        <fullName evidence="2">Uncharacterized protein</fullName>
    </submittedName>
</protein>
<dbReference type="EMBL" id="JABBGK010000001">
    <property type="protein sequence ID" value="NML73295.1"/>
    <property type="molecule type" value="Genomic_DNA"/>
</dbReference>
<gene>
    <name evidence="2" type="ORF">HHL25_04055</name>
</gene>
<evidence type="ECO:0000256" key="1">
    <source>
        <dbReference type="SAM" id="Phobius"/>
    </source>
</evidence>
<proteinExistence type="predicted"/>
<feature type="transmembrane region" description="Helical" evidence="1">
    <location>
        <begin position="264"/>
        <end position="286"/>
    </location>
</feature>
<feature type="transmembrane region" description="Helical" evidence="1">
    <location>
        <begin position="181"/>
        <end position="200"/>
    </location>
</feature>
<evidence type="ECO:0000313" key="3">
    <source>
        <dbReference type="Proteomes" id="UP000541470"/>
    </source>
</evidence>
<keyword evidence="1" id="KW-0812">Transmembrane</keyword>
<keyword evidence="1" id="KW-1133">Transmembrane helix</keyword>